<dbReference type="Proteomes" id="UP000724874">
    <property type="component" value="Unassembled WGS sequence"/>
</dbReference>
<evidence type="ECO:0000256" key="1">
    <source>
        <dbReference type="SAM" id="MobiDB-lite"/>
    </source>
</evidence>
<dbReference type="AlphaFoldDB" id="A0A9P5NEC4"/>
<gene>
    <name evidence="2" type="ORF">CPB84DRAFT_1751125</name>
</gene>
<protein>
    <submittedName>
        <fullName evidence="2">Uncharacterized protein</fullName>
    </submittedName>
</protein>
<dbReference type="OrthoDB" id="2959034at2759"/>
<sequence length="351" mass="38402">MGSKQNSADPPPYEVRTSGHGINPTDQPSLSSGGSFWAPWKFLKGGRKTKNDVRARLRQMVQDMELDPDGSSNNSSGAQSNKTTAKSIKAILRGCEDACSEYSISFHTILQNQYIKGHSPLYWAIFQLSLSRPANLTNFDREALCDILSVIKSFCPHDMPLRVSSELRLACYSMSNQDAFRIFGLQRNTFPSIWGADQALLYDGSKGAVCTTDGFESDGSAFSVVIEMPSFHKDLMLTRNVGAEFVVRNRIWFLTLGYKGNDYSPSIRMGAWCATLSLKAMSTPTRLSGHLDIIQPLSEAGSSQSVESSNVTLSVSMQGKWYGPTATSCAADTPCEVPLENVPALSSLQYA</sequence>
<comment type="caution">
    <text evidence="2">The sequence shown here is derived from an EMBL/GenBank/DDBJ whole genome shotgun (WGS) entry which is preliminary data.</text>
</comment>
<reference evidence="2" key="1">
    <citation type="submission" date="2020-11" db="EMBL/GenBank/DDBJ databases">
        <authorList>
            <consortium name="DOE Joint Genome Institute"/>
            <person name="Ahrendt S."/>
            <person name="Riley R."/>
            <person name="Andreopoulos W."/>
            <person name="LaButti K."/>
            <person name="Pangilinan J."/>
            <person name="Ruiz-duenas F.J."/>
            <person name="Barrasa J.M."/>
            <person name="Sanchez-Garcia M."/>
            <person name="Camarero S."/>
            <person name="Miyauchi S."/>
            <person name="Serrano A."/>
            <person name="Linde D."/>
            <person name="Babiker R."/>
            <person name="Drula E."/>
            <person name="Ayuso-Fernandez I."/>
            <person name="Pacheco R."/>
            <person name="Padilla G."/>
            <person name="Ferreira P."/>
            <person name="Barriuso J."/>
            <person name="Kellner H."/>
            <person name="Castanera R."/>
            <person name="Alfaro M."/>
            <person name="Ramirez L."/>
            <person name="Pisabarro A.G."/>
            <person name="Kuo A."/>
            <person name="Tritt A."/>
            <person name="Lipzen A."/>
            <person name="He G."/>
            <person name="Yan M."/>
            <person name="Ng V."/>
            <person name="Cullen D."/>
            <person name="Martin F."/>
            <person name="Rosso M.-N."/>
            <person name="Henrissat B."/>
            <person name="Hibbett D."/>
            <person name="Martinez A.T."/>
            <person name="Grigoriev I.V."/>
        </authorList>
    </citation>
    <scope>NUCLEOTIDE SEQUENCE</scope>
    <source>
        <strain evidence="2">AH 44721</strain>
    </source>
</reference>
<evidence type="ECO:0000313" key="2">
    <source>
        <dbReference type="EMBL" id="KAF8881709.1"/>
    </source>
</evidence>
<name>A0A9P5NEC4_GYMJU</name>
<evidence type="ECO:0000313" key="3">
    <source>
        <dbReference type="Proteomes" id="UP000724874"/>
    </source>
</evidence>
<accession>A0A9P5NEC4</accession>
<organism evidence="2 3">
    <name type="scientific">Gymnopilus junonius</name>
    <name type="common">Spectacular rustgill mushroom</name>
    <name type="synonym">Gymnopilus spectabilis subsp. junonius</name>
    <dbReference type="NCBI Taxonomy" id="109634"/>
    <lineage>
        <taxon>Eukaryota</taxon>
        <taxon>Fungi</taxon>
        <taxon>Dikarya</taxon>
        <taxon>Basidiomycota</taxon>
        <taxon>Agaricomycotina</taxon>
        <taxon>Agaricomycetes</taxon>
        <taxon>Agaricomycetidae</taxon>
        <taxon>Agaricales</taxon>
        <taxon>Agaricineae</taxon>
        <taxon>Hymenogastraceae</taxon>
        <taxon>Gymnopilus</taxon>
    </lineage>
</organism>
<dbReference type="EMBL" id="JADNYJ010000129">
    <property type="protein sequence ID" value="KAF8881709.1"/>
    <property type="molecule type" value="Genomic_DNA"/>
</dbReference>
<keyword evidence="3" id="KW-1185">Reference proteome</keyword>
<proteinExistence type="predicted"/>
<feature type="region of interest" description="Disordered" evidence="1">
    <location>
        <begin position="1"/>
        <end position="32"/>
    </location>
</feature>